<evidence type="ECO:0000313" key="1">
    <source>
        <dbReference type="EMBL" id="PDX61240.1"/>
    </source>
</evidence>
<keyword evidence="2" id="KW-1185">Reference proteome</keyword>
<keyword evidence="1" id="KW-0808">Transferase</keyword>
<accession>A0ACC9CZF8</accession>
<evidence type="ECO:0000313" key="2">
    <source>
        <dbReference type="Proteomes" id="UP000220959"/>
    </source>
</evidence>
<protein>
    <submittedName>
        <fullName evidence="1">Histidine kinase</fullName>
    </submittedName>
</protein>
<organism evidence="1 2">
    <name type="scientific">Faecalibacterium langellae</name>
    <dbReference type="NCBI Taxonomy" id="3435293"/>
    <lineage>
        <taxon>Bacteria</taxon>
        <taxon>Bacillati</taxon>
        <taxon>Bacillota</taxon>
        <taxon>Clostridia</taxon>
        <taxon>Eubacteriales</taxon>
        <taxon>Oscillospiraceae</taxon>
        <taxon>Faecalibacterium</taxon>
    </lineage>
</organism>
<sequence>MEKRRLTSLRSVLLQYLVRTALACLLVAVGWLLVLMLWIQNGGLFLPANQAAQACQKAAQDVLPGMTAATFDETQLDSLCRYALFAAPDSSEVLATNMDAGHLQRAMENRQGKTRWHFGYTQYYMTSKLQDGTVCLLQFDYAVPYADPALRGVLPDMQTVHCILGILLLIGAVVWSTHRTGRFLTRETEKLTAAAQAVARKELDSAVFSGAKVREYESTLQALQTMGDALTGSLQKQWAMEQRQREQIIQLSHKLKTPLTIIEGNAELLAEDALTPEQKAQVEAILQGAEQTRTYLGKIRAEVQTPLKYKTKKSSMPQ</sequence>
<proteinExistence type="predicted"/>
<name>A0ACC9CZF8_9FIRM</name>
<dbReference type="EMBL" id="NMTR01000016">
    <property type="protein sequence ID" value="PDX61240.1"/>
    <property type="molecule type" value="Genomic_DNA"/>
</dbReference>
<comment type="caution">
    <text evidence="1">The sequence shown here is derived from an EMBL/GenBank/DDBJ whole genome shotgun (WGS) entry which is preliminary data.</text>
</comment>
<keyword evidence="1" id="KW-0418">Kinase</keyword>
<dbReference type="Proteomes" id="UP000220959">
    <property type="component" value="Unassembled WGS sequence"/>
</dbReference>
<gene>
    <name evidence="1" type="ORF">CGS49_06305</name>
</gene>
<reference evidence="1 2" key="1">
    <citation type="journal article" date="2017" name="Front. Microbiol.">
        <title>New Insights into the Diversity of the Genus Faecalibacterium.</title>
        <authorList>
            <person name="Benevides L."/>
            <person name="Burman S."/>
            <person name="Martin R."/>
            <person name="Robert V."/>
            <person name="Thomas M."/>
            <person name="Miquel S."/>
            <person name="Chain F."/>
            <person name="Sokol H."/>
            <person name="Bermudez-Humaran L.G."/>
            <person name="Morrison M."/>
            <person name="Langella P."/>
            <person name="Azevedo V.A."/>
            <person name="Chatel J.M."/>
            <person name="Soares S."/>
        </authorList>
    </citation>
    <scope>NUCLEOTIDE SEQUENCE [LARGE SCALE GENOMIC DNA]</scope>
    <source>
        <strain evidence="2">CNCM I-4541</strain>
    </source>
</reference>